<dbReference type="PANTHER" id="PTHR42940">
    <property type="entry name" value="ALCOHOL DEHYDROGENASE 1-RELATED"/>
    <property type="match status" value="1"/>
</dbReference>
<keyword evidence="2" id="KW-0479">Metal-binding</keyword>
<keyword evidence="7" id="KW-1185">Reference proteome</keyword>
<protein>
    <recommendedName>
        <fullName evidence="5">Alcohol dehydrogenase-like N-terminal domain-containing protein</fullName>
    </recommendedName>
</protein>
<dbReference type="Gene3D" id="3.40.50.720">
    <property type="entry name" value="NAD(P)-binding Rossmann-like Domain"/>
    <property type="match status" value="1"/>
</dbReference>
<keyword evidence="3" id="KW-0862">Zinc</keyword>
<dbReference type="AlphaFoldDB" id="A0A9P4Y2C5"/>
<keyword evidence="4" id="KW-0560">Oxidoreductase</keyword>
<evidence type="ECO:0000256" key="3">
    <source>
        <dbReference type="ARBA" id="ARBA00022833"/>
    </source>
</evidence>
<dbReference type="GO" id="GO:0008270">
    <property type="term" value="F:zinc ion binding"/>
    <property type="evidence" value="ECO:0007669"/>
    <property type="project" value="InterPro"/>
</dbReference>
<dbReference type="GO" id="GO:0004022">
    <property type="term" value="F:alcohol dehydrogenase (NAD+) activity"/>
    <property type="evidence" value="ECO:0007669"/>
    <property type="project" value="TreeGrafter"/>
</dbReference>
<reference evidence="6" key="1">
    <citation type="journal article" date="2020" name="Phytopathology">
        <title>Genome sequence of the chestnut blight fungus Cryphonectria parasitica EP155: A fundamental resource for an archetypical invasive plant pathogen.</title>
        <authorList>
            <person name="Crouch J.A."/>
            <person name="Dawe A."/>
            <person name="Aerts A."/>
            <person name="Barry K."/>
            <person name="Churchill A.C.L."/>
            <person name="Grimwood J."/>
            <person name="Hillman B."/>
            <person name="Milgroom M.G."/>
            <person name="Pangilinan J."/>
            <person name="Smith M."/>
            <person name="Salamov A."/>
            <person name="Schmutz J."/>
            <person name="Yadav J."/>
            <person name="Grigoriev I.V."/>
            <person name="Nuss D."/>
        </authorList>
    </citation>
    <scope>NUCLEOTIDE SEQUENCE</scope>
    <source>
        <strain evidence="6">EP155</strain>
    </source>
</reference>
<dbReference type="Pfam" id="PF08240">
    <property type="entry name" value="ADH_N"/>
    <property type="match status" value="1"/>
</dbReference>
<evidence type="ECO:0000313" key="7">
    <source>
        <dbReference type="Proteomes" id="UP000803844"/>
    </source>
</evidence>
<dbReference type="GeneID" id="63836701"/>
<dbReference type="InterPro" id="IPR013154">
    <property type="entry name" value="ADH-like_N"/>
</dbReference>
<dbReference type="EMBL" id="MU032347">
    <property type="protein sequence ID" value="KAF3765358.1"/>
    <property type="molecule type" value="Genomic_DNA"/>
</dbReference>
<feature type="domain" description="Alcohol dehydrogenase-like N-terminal" evidence="5">
    <location>
        <begin position="41"/>
        <end position="155"/>
    </location>
</feature>
<dbReference type="InterPro" id="IPR002328">
    <property type="entry name" value="ADH_Zn_CS"/>
</dbReference>
<organism evidence="6 7">
    <name type="scientific">Cryphonectria parasitica (strain ATCC 38755 / EP155)</name>
    <dbReference type="NCBI Taxonomy" id="660469"/>
    <lineage>
        <taxon>Eukaryota</taxon>
        <taxon>Fungi</taxon>
        <taxon>Dikarya</taxon>
        <taxon>Ascomycota</taxon>
        <taxon>Pezizomycotina</taxon>
        <taxon>Sordariomycetes</taxon>
        <taxon>Sordariomycetidae</taxon>
        <taxon>Diaporthales</taxon>
        <taxon>Cryphonectriaceae</taxon>
        <taxon>Cryphonectria-Endothia species complex</taxon>
        <taxon>Cryphonectria</taxon>
    </lineage>
</organism>
<name>A0A9P4Y2C5_CRYP1</name>
<dbReference type="Proteomes" id="UP000803844">
    <property type="component" value="Unassembled WGS sequence"/>
</dbReference>
<proteinExistence type="predicted"/>
<dbReference type="OrthoDB" id="1879366at2759"/>
<evidence type="ECO:0000256" key="4">
    <source>
        <dbReference type="ARBA" id="ARBA00023002"/>
    </source>
</evidence>
<dbReference type="PANTHER" id="PTHR42940:SF1">
    <property type="entry name" value="ENOYL REDUCTASE (ER) DOMAIN-CONTAINING PROTEIN"/>
    <property type="match status" value="1"/>
</dbReference>
<comment type="cofactor">
    <cofactor evidence="1">
        <name>Zn(2+)</name>
        <dbReference type="ChEBI" id="CHEBI:29105"/>
    </cofactor>
</comment>
<dbReference type="Gene3D" id="3.90.180.10">
    <property type="entry name" value="Medium-chain alcohol dehydrogenases, catalytic domain"/>
    <property type="match status" value="1"/>
</dbReference>
<dbReference type="RefSeq" id="XP_040776319.1">
    <property type="nucleotide sequence ID" value="XM_040919572.1"/>
</dbReference>
<evidence type="ECO:0000259" key="5">
    <source>
        <dbReference type="Pfam" id="PF08240"/>
    </source>
</evidence>
<dbReference type="PROSITE" id="PS00059">
    <property type="entry name" value="ADH_ZINC"/>
    <property type="match status" value="1"/>
</dbReference>
<evidence type="ECO:0000256" key="1">
    <source>
        <dbReference type="ARBA" id="ARBA00001947"/>
    </source>
</evidence>
<evidence type="ECO:0000256" key="2">
    <source>
        <dbReference type="ARBA" id="ARBA00022723"/>
    </source>
</evidence>
<gene>
    <name evidence="6" type="ORF">M406DRAFT_321916</name>
</gene>
<comment type="caution">
    <text evidence="6">The sequence shown here is derived from an EMBL/GenBank/DDBJ whole genome shotgun (WGS) entry which is preliminary data.</text>
</comment>
<accession>A0A9P4Y2C5</accession>
<dbReference type="GO" id="GO:0005737">
    <property type="term" value="C:cytoplasm"/>
    <property type="evidence" value="ECO:0007669"/>
    <property type="project" value="TreeGrafter"/>
</dbReference>
<dbReference type="InterPro" id="IPR011032">
    <property type="entry name" value="GroES-like_sf"/>
</dbReference>
<dbReference type="SUPFAM" id="SSF50129">
    <property type="entry name" value="GroES-like"/>
    <property type="match status" value="1"/>
</dbReference>
<sequence>MGKTSSAENFEIPAECIAGVVKNEGPNFEVEVKMVPVPKIGPEDVLIKMNATGLCMSDVHFMMSDWGMSQMSTFGTICAGHEGSGVIVKVGDRVRNLKIGQRAGIKPLLDVCGICEQCRHGRDNYCQKGVFTGLHADGSYKQYVKSPERYTTVIPEGLDDYVAGPVMCSGSTMYTALKASGIQPGQWACFPGGGGGKLL</sequence>
<evidence type="ECO:0000313" key="6">
    <source>
        <dbReference type="EMBL" id="KAF3765358.1"/>
    </source>
</evidence>